<reference evidence="2" key="1">
    <citation type="journal article" date="2023" name="DNA Res.">
        <title>Chromosome-level genome assembly of Phrynocephalus forsythii using third-generation DNA sequencing and Hi-C analysis.</title>
        <authorList>
            <person name="Qi Y."/>
            <person name="Zhao W."/>
            <person name="Zhao Y."/>
            <person name="Niu C."/>
            <person name="Cao S."/>
            <person name="Zhang Y."/>
        </authorList>
    </citation>
    <scope>NUCLEOTIDE SEQUENCE</scope>
    <source>
        <tissue evidence="2">Muscle</tissue>
    </source>
</reference>
<organism evidence="2 3">
    <name type="scientific">Phrynocephalus forsythii</name>
    <dbReference type="NCBI Taxonomy" id="171643"/>
    <lineage>
        <taxon>Eukaryota</taxon>
        <taxon>Metazoa</taxon>
        <taxon>Chordata</taxon>
        <taxon>Craniata</taxon>
        <taxon>Vertebrata</taxon>
        <taxon>Euteleostomi</taxon>
        <taxon>Lepidosauria</taxon>
        <taxon>Squamata</taxon>
        <taxon>Bifurcata</taxon>
        <taxon>Unidentata</taxon>
        <taxon>Episquamata</taxon>
        <taxon>Toxicofera</taxon>
        <taxon>Iguania</taxon>
        <taxon>Acrodonta</taxon>
        <taxon>Agamidae</taxon>
        <taxon>Agaminae</taxon>
        <taxon>Phrynocephalus</taxon>
    </lineage>
</organism>
<gene>
    <name evidence="2" type="ORF">JRQ81_001071</name>
</gene>
<evidence type="ECO:0000313" key="3">
    <source>
        <dbReference type="Proteomes" id="UP001142489"/>
    </source>
</evidence>
<keyword evidence="3" id="KW-1185">Reference proteome</keyword>
<evidence type="ECO:0000313" key="2">
    <source>
        <dbReference type="EMBL" id="KAJ7345121.1"/>
    </source>
</evidence>
<name>A0A9Q1B8M6_9SAUR</name>
<feature type="compositionally biased region" description="Acidic residues" evidence="1">
    <location>
        <begin position="1"/>
        <end position="10"/>
    </location>
</feature>
<feature type="compositionally biased region" description="Polar residues" evidence="1">
    <location>
        <begin position="95"/>
        <end position="109"/>
    </location>
</feature>
<feature type="compositionally biased region" description="Basic and acidic residues" evidence="1">
    <location>
        <begin position="11"/>
        <end position="30"/>
    </location>
</feature>
<dbReference type="EMBL" id="JAPFRF010000001">
    <property type="protein sequence ID" value="KAJ7345121.1"/>
    <property type="molecule type" value="Genomic_DNA"/>
</dbReference>
<feature type="region of interest" description="Disordered" evidence="1">
    <location>
        <begin position="1"/>
        <end position="135"/>
    </location>
</feature>
<proteinExistence type="predicted"/>
<evidence type="ECO:0000256" key="1">
    <source>
        <dbReference type="SAM" id="MobiDB-lite"/>
    </source>
</evidence>
<feature type="region of interest" description="Disordered" evidence="1">
    <location>
        <begin position="219"/>
        <end position="238"/>
    </location>
</feature>
<comment type="caution">
    <text evidence="2">The sequence shown here is derived from an EMBL/GenBank/DDBJ whole genome shotgun (WGS) entry which is preliminary data.</text>
</comment>
<protein>
    <submittedName>
        <fullName evidence="2">Uncharacterized protein</fullName>
    </submittedName>
</protein>
<dbReference type="Proteomes" id="UP001142489">
    <property type="component" value="Unassembled WGS sequence"/>
</dbReference>
<feature type="compositionally biased region" description="Basic and acidic residues" evidence="1">
    <location>
        <begin position="38"/>
        <end position="53"/>
    </location>
</feature>
<accession>A0A9Q1B8M6</accession>
<sequence length="339" mass="38122">MNMSDEDAEKEDYNGEINKDGNNEMNKPESSDSISPAIKEEALETTITHREGEAQYQGKNPQPDITDSIRDNATALGEQLSGGSQQPIGNDFQRSRPSVGQYSLRSPKSLQERRTADVDTMDSKPLTSRRTGKELQHKFNQTSLIWEKKPLAEVLQLSSKATQGASDATEAKEDELLARCVDNDKPSFHQYFQSKAEETIHGQPLAGRISIHDSPLETITESDHSLPTPAEKRSCEAQNPAVLGGDSIESIEHQAPEGQMPSEWHKRKETIHEKGPVWISQKTGKEVRSTCNQTSLIWEKKPLAHILEKEASNPDENLQAEIQALFRNWPSDWPRYYDY</sequence>
<dbReference type="AlphaFoldDB" id="A0A9Q1B8M6"/>